<protein>
    <submittedName>
        <fullName evidence="1">Uncharacterized protein</fullName>
    </submittedName>
</protein>
<comment type="caution">
    <text evidence="1">The sequence shown here is derived from an EMBL/GenBank/DDBJ whole genome shotgun (WGS) entry which is preliminary data.</text>
</comment>
<organism evidence="1 2">
    <name type="scientific">Parthenolecanium corni</name>
    <dbReference type="NCBI Taxonomy" id="536013"/>
    <lineage>
        <taxon>Eukaryota</taxon>
        <taxon>Metazoa</taxon>
        <taxon>Ecdysozoa</taxon>
        <taxon>Arthropoda</taxon>
        <taxon>Hexapoda</taxon>
        <taxon>Insecta</taxon>
        <taxon>Pterygota</taxon>
        <taxon>Neoptera</taxon>
        <taxon>Paraneoptera</taxon>
        <taxon>Hemiptera</taxon>
        <taxon>Sternorrhyncha</taxon>
        <taxon>Coccoidea</taxon>
        <taxon>Coccidae</taxon>
        <taxon>Parthenolecanium</taxon>
    </lineage>
</organism>
<reference evidence="1 2" key="1">
    <citation type="submission" date="2024-03" db="EMBL/GenBank/DDBJ databases">
        <title>Adaptation during the transition from Ophiocordyceps entomopathogen to insect associate is accompanied by gene loss and intensified selection.</title>
        <authorList>
            <person name="Ward C.M."/>
            <person name="Onetto C.A."/>
            <person name="Borneman A.R."/>
        </authorList>
    </citation>
    <scope>NUCLEOTIDE SEQUENCE [LARGE SCALE GENOMIC DNA]</scope>
    <source>
        <strain evidence="1">AWRI1</strain>
        <tissue evidence="1">Single Adult Female</tissue>
    </source>
</reference>
<dbReference type="EMBL" id="JBBCAQ010000010">
    <property type="protein sequence ID" value="KAK7602092.1"/>
    <property type="molecule type" value="Genomic_DNA"/>
</dbReference>
<dbReference type="AlphaFoldDB" id="A0AAN9TNP6"/>
<sequence length="66" mass="6951">MLVNARASEFRGSELHKLEVADCDLRVAITLATIVPYVAGNRQLRAYQVCASTAAAAALSTATATQ</sequence>
<evidence type="ECO:0000313" key="2">
    <source>
        <dbReference type="Proteomes" id="UP001367676"/>
    </source>
</evidence>
<name>A0AAN9TNP6_9HEMI</name>
<evidence type="ECO:0000313" key="1">
    <source>
        <dbReference type="EMBL" id="KAK7602092.1"/>
    </source>
</evidence>
<proteinExistence type="predicted"/>
<keyword evidence="2" id="KW-1185">Reference proteome</keyword>
<accession>A0AAN9TNP6</accession>
<gene>
    <name evidence="1" type="ORF">V9T40_009533</name>
</gene>
<dbReference type="Proteomes" id="UP001367676">
    <property type="component" value="Unassembled WGS sequence"/>
</dbReference>